<keyword evidence="2" id="KW-1185">Reference proteome</keyword>
<comment type="caution">
    <text evidence="1">The sequence shown here is derived from an EMBL/GenBank/DDBJ whole genome shotgun (WGS) entry which is preliminary data.</text>
</comment>
<reference evidence="1 2" key="1">
    <citation type="submission" date="2023-04" db="EMBL/GenBank/DDBJ databases">
        <title>Antarctic isolates genomes.</title>
        <authorList>
            <person name="Dimov S.G."/>
        </authorList>
    </citation>
    <scope>NUCLEOTIDE SEQUENCE [LARGE SCALE GENOMIC DNA]</scope>
    <source>
        <strain evidence="1 2">AL19</strain>
    </source>
</reference>
<dbReference type="Proteomes" id="UP001243286">
    <property type="component" value="Unassembled WGS sequence"/>
</dbReference>
<name>A0ABT6R3E1_9BACL</name>
<accession>A0ABT6R3E1</accession>
<evidence type="ECO:0000313" key="1">
    <source>
        <dbReference type="EMBL" id="MDI3234821.1"/>
    </source>
</evidence>
<evidence type="ECO:0000313" key="2">
    <source>
        <dbReference type="Proteomes" id="UP001243286"/>
    </source>
</evidence>
<dbReference type="EMBL" id="JASBQV010000009">
    <property type="protein sequence ID" value="MDI3234821.1"/>
    <property type="molecule type" value="Genomic_DNA"/>
</dbReference>
<dbReference type="RefSeq" id="WP_026830597.1">
    <property type="nucleotide sequence ID" value="NZ_JANJYY010000005.1"/>
</dbReference>
<gene>
    <name evidence="1" type="ORF">QK289_07350</name>
</gene>
<sequence length="63" mass="6864">MKPNVVLMILLLLVAVHLVVPISPLILVAIGAGFGLYKGYTSQGGFNSIFKVRQKQTLDGRMH</sequence>
<protein>
    <submittedName>
        <fullName evidence="1">Uncharacterized protein</fullName>
    </submittedName>
</protein>
<proteinExistence type="predicted"/>
<organism evidence="1 2">
    <name type="scientific">Exiguobacterium antarcticum</name>
    <dbReference type="NCBI Taxonomy" id="132920"/>
    <lineage>
        <taxon>Bacteria</taxon>
        <taxon>Bacillati</taxon>
        <taxon>Bacillota</taxon>
        <taxon>Bacilli</taxon>
        <taxon>Bacillales</taxon>
        <taxon>Bacillales Family XII. Incertae Sedis</taxon>
        <taxon>Exiguobacterium</taxon>
    </lineage>
</organism>